<reference evidence="2 3" key="1">
    <citation type="submission" date="2020-05" db="EMBL/GenBank/DDBJ databases">
        <title>Genomic Encyclopedia of Type Strains, Phase IV (KMG-V): Genome sequencing to study the core and pangenomes of soil and plant-associated prokaryotes.</title>
        <authorList>
            <person name="Whitman W."/>
        </authorList>
    </citation>
    <scope>NUCLEOTIDE SEQUENCE [LARGE SCALE GENOMIC DNA]</scope>
    <source>
        <strain evidence="2 3">C29</strain>
    </source>
</reference>
<evidence type="ECO:0000313" key="3">
    <source>
        <dbReference type="Proteomes" id="UP001516061"/>
    </source>
</evidence>
<dbReference type="Proteomes" id="UP001516061">
    <property type="component" value="Unassembled WGS sequence"/>
</dbReference>
<accession>A0ABX2G5M8</accession>
<dbReference type="InterPro" id="IPR035940">
    <property type="entry name" value="CAP_sf"/>
</dbReference>
<dbReference type="InterPro" id="IPR014044">
    <property type="entry name" value="CAP_dom"/>
</dbReference>
<proteinExistence type="predicted"/>
<comment type="caution">
    <text evidence="2">The sequence shown here is derived from an EMBL/GenBank/DDBJ whole genome shotgun (WGS) entry which is preliminary data.</text>
</comment>
<organism evidence="2 3">
    <name type="scientific">Sphaerotilus uruguayifluvii</name>
    <dbReference type="NCBI Taxonomy" id="2735897"/>
    <lineage>
        <taxon>Bacteria</taxon>
        <taxon>Pseudomonadati</taxon>
        <taxon>Pseudomonadota</taxon>
        <taxon>Betaproteobacteria</taxon>
        <taxon>Burkholderiales</taxon>
        <taxon>Sphaerotilaceae</taxon>
        <taxon>Sphaerotilus</taxon>
    </lineage>
</organism>
<name>A0ABX2G5M8_9BURK</name>
<evidence type="ECO:0000313" key="2">
    <source>
        <dbReference type="EMBL" id="NRT56709.1"/>
    </source>
</evidence>
<gene>
    <name evidence="2" type="ORF">HNQ01_002456</name>
</gene>
<dbReference type="CDD" id="cd05379">
    <property type="entry name" value="CAP_bacterial"/>
    <property type="match status" value="1"/>
</dbReference>
<dbReference type="Pfam" id="PF00188">
    <property type="entry name" value="CAP"/>
    <property type="match status" value="1"/>
</dbReference>
<protein>
    <submittedName>
        <fullName evidence="2">Uncharacterized protein YkwD</fullName>
    </submittedName>
</protein>
<feature type="domain" description="SCP" evidence="1">
    <location>
        <begin position="41"/>
        <end position="158"/>
    </location>
</feature>
<sequence length="187" mass="19991">MGMVLVAGWAPVREARAGTVATGSVAAAQPDSSLEQEVLLRINRIRADHGLQPVEIDPRLQQAARLHSSDMAVSRCFQHDDCNGGGAWSERIYASYPRPARIAENITAGHAEAAAAVEAWMRSEAHRANILRPEWRGTGIAHVSLPGSPYGHYWTQTFGVVAPPSAADAVPAPALSLRVQPAESSSR</sequence>
<dbReference type="RefSeq" id="WP_173805720.1">
    <property type="nucleotide sequence ID" value="NZ_JABSNM010000010.1"/>
</dbReference>
<dbReference type="PANTHER" id="PTHR31157">
    <property type="entry name" value="SCP DOMAIN-CONTAINING PROTEIN"/>
    <property type="match status" value="1"/>
</dbReference>
<dbReference type="PANTHER" id="PTHR31157:SF1">
    <property type="entry name" value="SCP DOMAIN-CONTAINING PROTEIN"/>
    <property type="match status" value="1"/>
</dbReference>
<dbReference type="EMBL" id="JABSNM010000010">
    <property type="protein sequence ID" value="NRT56709.1"/>
    <property type="molecule type" value="Genomic_DNA"/>
</dbReference>
<dbReference type="Gene3D" id="3.40.33.10">
    <property type="entry name" value="CAP"/>
    <property type="match status" value="1"/>
</dbReference>
<keyword evidence="3" id="KW-1185">Reference proteome</keyword>
<dbReference type="SUPFAM" id="SSF55797">
    <property type="entry name" value="PR-1-like"/>
    <property type="match status" value="1"/>
</dbReference>
<evidence type="ECO:0000259" key="1">
    <source>
        <dbReference type="Pfam" id="PF00188"/>
    </source>
</evidence>